<dbReference type="Pfam" id="PF00722">
    <property type="entry name" value="Glyco_hydro_16"/>
    <property type="match status" value="1"/>
</dbReference>
<evidence type="ECO:0000256" key="1">
    <source>
        <dbReference type="SAM" id="MobiDB-lite"/>
    </source>
</evidence>
<evidence type="ECO:0000256" key="2">
    <source>
        <dbReference type="SAM" id="SignalP"/>
    </source>
</evidence>
<reference evidence="4 5" key="1">
    <citation type="submission" date="2024-01" db="EMBL/GenBank/DDBJ databases">
        <title>Comparative genomics of Cryptococcus and Kwoniella reveals pathogenesis evolution and contrasting modes of karyotype evolution via chromosome fusion or intercentromeric recombination.</title>
        <authorList>
            <person name="Coelho M.A."/>
            <person name="David-Palma M."/>
            <person name="Shea T."/>
            <person name="Bowers K."/>
            <person name="McGinley-Smith S."/>
            <person name="Mohammad A.W."/>
            <person name="Gnirke A."/>
            <person name="Yurkov A.M."/>
            <person name="Nowrousian M."/>
            <person name="Sun S."/>
            <person name="Cuomo C.A."/>
            <person name="Heitman J."/>
        </authorList>
    </citation>
    <scope>NUCLEOTIDE SEQUENCE [LARGE SCALE GENOMIC DNA]</scope>
    <source>
        <strain evidence="4 5">PYCC6329</strain>
    </source>
</reference>
<name>A0AAX4KL76_9TREE</name>
<dbReference type="GO" id="GO:0004553">
    <property type="term" value="F:hydrolase activity, hydrolyzing O-glycosyl compounds"/>
    <property type="evidence" value="ECO:0007669"/>
    <property type="project" value="InterPro"/>
</dbReference>
<dbReference type="PROSITE" id="PS51762">
    <property type="entry name" value="GH16_2"/>
    <property type="match status" value="1"/>
</dbReference>
<dbReference type="AlphaFoldDB" id="A0AAX4KL76"/>
<dbReference type="GeneID" id="91103378"/>
<dbReference type="InterPro" id="IPR000757">
    <property type="entry name" value="Beta-glucanase-like"/>
</dbReference>
<feature type="region of interest" description="Disordered" evidence="1">
    <location>
        <begin position="49"/>
        <end position="133"/>
    </location>
</feature>
<dbReference type="Gene3D" id="2.60.120.200">
    <property type="match status" value="1"/>
</dbReference>
<evidence type="ECO:0000259" key="3">
    <source>
        <dbReference type="PROSITE" id="PS51762"/>
    </source>
</evidence>
<keyword evidence="5" id="KW-1185">Reference proteome</keyword>
<evidence type="ECO:0000313" key="5">
    <source>
        <dbReference type="Proteomes" id="UP001358614"/>
    </source>
</evidence>
<dbReference type="EMBL" id="CP144089">
    <property type="protein sequence ID" value="WWD06487.1"/>
    <property type="molecule type" value="Genomic_DNA"/>
</dbReference>
<dbReference type="PANTHER" id="PTHR38121:SF4">
    <property type="entry name" value="GH16 DOMAIN-CONTAINING PROTEIN-RELATED"/>
    <property type="match status" value="1"/>
</dbReference>
<organism evidence="4 5">
    <name type="scientific">Kwoniella europaea PYCC6329</name>
    <dbReference type="NCBI Taxonomy" id="1423913"/>
    <lineage>
        <taxon>Eukaryota</taxon>
        <taxon>Fungi</taxon>
        <taxon>Dikarya</taxon>
        <taxon>Basidiomycota</taxon>
        <taxon>Agaricomycotina</taxon>
        <taxon>Tremellomycetes</taxon>
        <taxon>Tremellales</taxon>
        <taxon>Cryptococcaceae</taxon>
        <taxon>Kwoniella</taxon>
    </lineage>
</organism>
<proteinExistence type="predicted"/>
<dbReference type="RefSeq" id="XP_066084454.1">
    <property type="nucleotide sequence ID" value="XM_066228357.1"/>
</dbReference>
<feature type="compositionally biased region" description="Low complexity" evidence="1">
    <location>
        <begin position="49"/>
        <end position="60"/>
    </location>
</feature>
<dbReference type="CDD" id="cd00413">
    <property type="entry name" value="Glyco_hydrolase_16"/>
    <property type="match status" value="1"/>
</dbReference>
<dbReference type="GO" id="GO:0005975">
    <property type="term" value="P:carbohydrate metabolic process"/>
    <property type="evidence" value="ECO:0007669"/>
    <property type="project" value="InterPro"/>
</dbReference>
<dbReference type="SUPFAM" id="SSF49899">
    <property type="entry name" value="Concanavalin A-like lectins/glucanases"/>
    <property type="match status" value="1"/>
</dbReference>
<dbReference type="KEGG" id="ker:91103378"/>
<dbReference type="PANTHER" id="PTHR38121">
    <property type="entry name" value="GH16 DOMAIN-CONTAINING PROTEIN"/>
    <property type="match status" value="1"/>
</dbReference>
<keyword evidence="2" id="KW-0732">Signal</keyword>
<dbReference type="InterPro" id="IPR013320">
    <property type="entry name" value="ConA-like_dom_sf"/>
</dbReference>
<feature type="chain" id="PRO_5043500682" description="GH16 domain-containing protein" evidence="2">
    <location>
        <begin position="22"/>
        <end position="433"/>
    </location>
</feature>
<gene>
    <name evidence="4" type="ORF">V865_004577</name>
</gene>
<dbReference type="Proteomes" id="UP001358614">
    <property type="component" value="Chromosome 1"/>
</dbReference>
<evidence type="ECO:0000313" key="4">
    <source>
        <dbReference type="EMBL" id="WWD06487.1"/>
    </source>
</evidence>
<feature type="domain" description="GH16" evidence="3">
    <location>
        <begin position="92"/>
        <end position="417"/>
    </location>
</feature>
<protein>
    <recommendedName>
        <fullName evidence="3">GH16 domain-containing protein</fullName>
    </recommendedName>
</protein>
<sequence length="433" mass="45889">MRSSTISLLSILPFITGSALASTKSCSAKGTTGTSVIGVAAVATDGTTSAVAPSSSSSEDPTPPVDEVVSTSAAGDESAVSSVAAVDTGSSSTSASATLPTSTGSSNSTGGNSNDPTISSGSHPTFEFKQPDKEDCKCGYKVSGLGDIYMPFKFQFNFSDIGDAGPFSGPDDLKQYGWRINQGHHAGGPSSNGTVWDEASGKLVDEPIYQCLGDPESVSVQGGNLHLTMKGGQTPSGEMKCPEIIHDNATLYGIFQADIQLDNTPGTCQAFWMNHTIPGQYADELDIEALGGSMLEPTTEQPLPGLWSTNWEPNGNPNEPLVLNHTTGTDGKSPTPFPNDPTADFNSYIIAWVPGEYSPRYYNGKEIASPSQFNAIHPQEATFNNWSNNNKWWSGLVPQSDVTMKVRSVLFYYRTEEIQSLIDGCKEEDVCTV</sequence>
<accession>A0AAX4KL76</accession>
<feature type="compositionally biased region" description="Low complexity" evidence="1">
    <location>
        <begin position="72"/>
        <end position="114"/>
    </location>
</feature>
<feature type="signal peptide" evidence="2">
    <location>
        <begin position="1"/>
        <end position="21"/>
    </location>
</feature>